<accession>A0ABN9TRV8</accession>
<dbReference type="EMBL" id="CAUYUJ010015014">
    <property type="protein sequence ID" value="CAK0848832.1"/>
    <property type="molecule type" value="Genomic_DNA"/>
</dbReference>
<reference evidence="2" key="1">
    <citation type="submission" date="2023-10" db="EMBL/GenBank/DDBJ databases">
        <authorList>
            <person name="Chen Y."/>
            <person name="Shah S."/>
            <person name="Dougan E. K."/>
            <person name="Thang M."/>
            <person name="Chan C."/>
        </authorList>
    </citation>
    <scope>NUCLEOTIDE SEQUENCE [LARGE SCALE GENOMIC DNA]</scope>
</reference>
<comment type="caution">
    <text evidence="2">The sequence shown here is derived from an EMBL/GenBank/DDBJ whole genome shotgun (WGS) entry which is preliminary data.</text>
</comment>
<evidence type="ECO:0000313" key="2">
    <source>
        <dbReference type="EMBL" id="CAK0848832.1"/>
    </source>
</evidence>
<sequence length="118" mass="12237">MLDRTWATGGPKCVALLSVVGVVLIAVSNDAIVNDGWRVAHGVEQISAASTAVAVTTSTSDMASDQVVVNIGSSWENHICVNATSSISCDVEAAQHGSRLNRDFSGSTETFHVVAYGS</sequence>
<feature type="signal peptide" evidence="1">
    <location>
        <begin position="1"/>
        <end position="25"/>
    </location>
</feature>
<evidence type="ECO:0000313" key="3">
    <source>
        <dbReference type="Proteomes" id="UP001189429"/>
    </source>
</evidence>
<evidence type="ECO:0000256" key="1">
    <source>
        <dbReference type="SAM" id="SignalP"/>
    </source>
</evidence>
<evidence type="ECO:0008006" key="4">
    <source>
        <dbReference type="Google" id="ProtNLM"/>
    </source>
</evidence>
<keyword evidence="3" id="KW-1185">Reference proteome</keyword>
<organism evidence="2 3">
    <name type="scientific">Prorocentrum cordatum</name>
    <dbReference type="NCBI Taxonomy" id="2364126"/>
    <lineage>
        <taxon>Eukaryota</taxon>
        <taxon>Sar</taxon>
        <taxon>Alveolata</taxon>
        <taxon>Dinophyceae</taxon>
        <taxon>Prorocentrales</taxon>
        <taxon>Prorocentraceae</taxon>
        <taxon>Prorocentrum</taxon>
    </lineage>
</organism>
<dbReference type="Proteomes" id="UP001189429">
    <property type="component" value="Unassembled WGS sequence"/>
</dbReference>
<keyword evidence="1" id="KW-0732">Signal</keyword>
<proteinExistence type="predicted"/>
<gene>
    <name evidence="2" type="ORF">PCOR1329_LOCUS41689</name>
</gene>
<feature type="chain" id="PRO_5047356479" description="Subtilisin" evidence="1">
    <location>
        <begin position="26"/>
        <end position="118"/>
    </location>
</feature>
<protein>
    <recommendedName>
        <fullName evidence="4">Subtilisin</fullName>
    </recommendedName>
</protein>
<name>A0ABN9TRV8_9DINO</name>